<comment type="caution">
    <text evidence="1">The sequence shown here is derived from an EMBL/GenBank/DDBJ whole genome shotgun (WGS) entry which is preliminary data.</text>
</comment>
<name>A0A5B1BSF0_MYCSI</name>
<sequence>MTRNRVEIHFTIDGQAFVTADDDQEAAALLRRASRDPAKFDLARVDAEGDEQFFTDSDIVRLHGGDQFATRAVLHFTIDGRPYRTRDDDQEVADLLRLAGLDPAHNDLARVGDPCPLDPAALVNIHEGDRFVTARRHHPVA</sequence>
<organism evidence="1 2">
    <name type="scientific">Mycobacterium simiae</name>
    <name type="common">Mycobacterium habana</name>
    <dbReference type="NCBI Taxonomy" id="1784"/>
    <lineage>
        <taxon>Bacteria</taxon>
        <taxon>Bacillati</taxon>
        <taxon>Actinomycetota</taxon>
        <taxon>Actinomycetes</taxon>
        <taxon>Mycobacteriales</taxon>
        <taxon>Mycobacteriaceae</taxon>
        <taxon>Mycobacterium</taxon>
        <taxon>Mycobacterium simiae complex</taxon>
    </lineage>
</organism>
<proteinExistence type="predicted"/>
<dbReference type="AlphaFoldDB" id="A0A5B1BSF0"/>
<gene>
    <name evidence="1" type="ORF">F0Q45_11070</name>
</gene>
<evidence type="ECO:0000313" key="2">
    <source>
        <dbReference type="Proteomes" id="UP000324701"/>
    </source>
</evidence>
<dbReference type="Proteomes" id="UP000324701">
    <property type="component" value="Unassembled WGS sequence"/>
</dbReference>
<dbReference type="RefSeq" id="WP_149653999.1">
    <property type="nucleotide sequence ID" value="NZ_VTZN01000054.1"/>
</dbReference>
<evidence type="ECO:0008006" key="3">
    <source>
        <dbReference type="Google" id="ProtNLM"/>
    </source>
</evidence>
<dbReference type="EMBL" id="VTZN01000054">
    <property type="protein sequence ID" value="KAA1250174.1"/>
    <property type="molecule type" value="Genomic_DNA"/>
</dbReference>
<reference evidence="1 2" key="1">
    <citation type="submission" date="2019-09" db="EMBL/GenBank/DDBJ databases">
        <title>Report of infection by Mycobacterium simiae a patient suffering from pulmonary tuberculosis.</title>
        <authorList>
            <person name="Mohanty P.S."/>
            <person name="Bansal A.K."/>
            <person name="Singh H."/>
            <person name="Sharma S."/>
            <person name="Patil S.A."/>
            <person name="Upadhaya P."/>
            <person name="Singh P.K."/>
            <person name="Kumar D."/>
            <person name="Kumar S."/>
            <person name="Singh R.K."/>
            <person name="Chaudhary B."/>
        </authorList>
    </citation>
    <scope>NUCLEOTIDE SEQUENCE [LARGE SCALE GENOMIC DNA]</scope>
    <source>
        <strain evidence="1 2">JAL-560-SIM</strain>
    </source>
</reference>
<accession>A0A5B1BSF0</accession>
<dbReference type="OrthoDB" id="5074825at2"/>
<protein>
    <recommendedName>
        <fullName evidence="3">Multi-ubiquitin domain-containing protein</fullName>
    </recommendedName>
</protein>
<evidence type="ECO:0000313" key="1">
    <source>
        <dbReference type="EMBL" id="KAA1250174.1"/>
    </source>
</evidence>
<keyword evidence="2" id="KW-1185">Reference proteome</keyword>